<dbReference type="SUPFAM" id="SSF51556">
    <property type="entry name" value="Metallo-dependent hydrolases"/>
    <property type="match status" value="1"/>
</dbReference>
<dbReference type="GO" id="GO:0008880">
    <property type="term" value="F:glucuronate isomerase activity"/>
    <property type="evidence" value="ECO:0007669"/>
    <property type="project" value="UniProtKB-UniRule"/>
</dbReference>
<evidence type="ECO:0000256" key="5">
    <source>
        <dbReference type="ARBA" id="ARBA00020555"/>
    </source>
</evidence>
<comment type="catalytic activity">
    <reaction evidence="1 7">
        <text>D-glucuronate = D-fructuronate</text>
        <dbReference type="Rhea" id="RHEA:13049"/>
        <dbReference type="ChEBI" id="CHEBI:58720"/>
        <dbReference type="ChEBI" id="CHEBI:59863"/>
        <dbReference type="EC" id="5.3.1.12"/>
    </reaction>
</comment>
<protein>
    <recommendedName>
        <fullName evidence="5 7">Uronate isomerase</fullName>
        <ecNumber evidence="4 7">5.3.1.12</ecNumber>
    </recommendedName>
    <alternativeName>
        <fullName evidence="7">Glucuronate isomerase</fullName>
    </alternativeName>
    <alternativeName>
        <fullName evidence="7">Uronic isomerase</fullName>
    </alternativeName>
</protein>
<evidence type="ECO:0000256" key="6">
    <source>
        <dbReference type="ARBA" id="ARBA00023235"/>
    </source>
</evidence>
<dbReference type="Gene3D" id="3.20.20.140">
    <property type="entry name" value="Metal-dependent hydrolases"/>
    <property type="match status" value="1"/>
</dbReference>
<evidence type="ECO:0000256" key="7">
    <source>
        <dbReference type="HAMAP-Rule" id="MF_00675"/>
    </source>
</evidence>
<dbReference type="Pfam" id="PF02614">
    <property type="entry name" value="UxaC"/>
    <property type="match status" value="1"/>
</dbReference>
<dbReference type="AlphaFoldDB" id="A0A5C8V3K7"/>
<dbReference type="Proteomes" id="UP000321456">
    <property type="component" value="Unassembled WGS sequence"/>
</dbReference>
<evidence type="ECO:0000256" key="3">
    <source>
        <dbReference type="ARBA" id="ARBA00008397"/>
    </source>
</evidence>
<evidence type="ECO:0000256" key="2">
    <source>
        <dbReference type="ARBA" id="ARBA00004892"/>
    </source>
</evidence>
<sequence>MIKPFIHKDFLLQNSFAEELYHDFAAKMPIIDYHNHLPPEEIAQNKIFNSITQVWIDGDHYKWRAMRTFGIDEKYITGTATDEEKFHKWAEVVPHTMRNPLFHWTHMELSHYFGIDQLLSKDNAQQVYEETTRKLSAEAYSCQNLLTKMNVKALCTTDDPTDDLKHHQNLVKSDFGTKVSTSFRPDKAIHIDNKGFNAYVDLLEEVVDFSIKSYDDLCQALSKRITYFETNGCKVSDHSLSQLYAEEYTASEVDLIFKKRREGHKIDAHESRKFKSAVLQFLAETYHFKKWVQQFHLGAMRNNNSRMLNSLGADSGGDSIGDLSQAYALSKFLDRLDSEDKLAKTIIYNLNPADNEVMASMIGNFNDGSIKGKIQWGSAWWFLDQKDGMTKQLNTLSNLGLISCFIGMLTDSRSFLSFPRHDYFRRILCNLFGEEIEKGELPKDVPWIGKMIQDISYNNAKEYFNF</sequence>
<gene>
    <name evidence="7 8" type="primary">uxaC</name>
    <name evidence="8" type="ORF">FVB32_13670</name>
</gene>
<dbReference type="HAMAP" id="MF_00675">
    <property type="entry name" value="UxaC"/>
    <property type="match status" value="1"/>
</dbReference>
<evidence type="ECO:0000313" key="8">
    <source>
        <dbReference type="EMBL" id="TXN35622.1"/>
    </source>
</evidence>
<dbReference type="PANTHER" id="PTHR30068:SF4">
    <property type="entry name" value="URONATE ISOMERASE"/>
    <property type="match status" value="1"/>
</dbReference>
<name>A0A5C8V3K7_9FLAO</name>
<evidence type="ECO:0000256" key="4">
    <source>
        <dbReference type="ARBA" id="ARBA00012546"/>
    </source>
</evidence>
<reference evidence="8 9" key="1">
    <citation type="submission" date="2019-08" db="EMBL/GenBank/DDBJ databases">
        <title>Professor.</title>
        <authorList>
            <person name="Park J.S."/>
        </authorList>
    </citation>
    <scope>NUCLEOTIDE SEQUENCE [LARGE SCALE GENOMIC DNA]</scope>
    <source>
        <strain evidence="8 9">176CP5-101</strain>
    </source>
</reference>
<keyword evidence="9" id="KW-1185">Reference proteome</keyword>
<dbReference type="NCBIfam" id="NF002794">
    <property type="entry name" value="PRK02925.1"/>
    <property type="match status" value="1"/>
</dbReference>
<dbReference type="InterPro" id="IPR032466">
    <property type="entry name" value="Metal_Hydrolase"/>
</dbReference>
<accession>A0A5C8V3K7</accession>
<dbReference type="PANTHER" id="PTHR30068">
    <property type="entry name" value="URONATE ISOMERASE"/>
    <property type="match status" value="1"/>
</dbReference>
<dbReference type="GO" id="GO:0019698">
    <property type="term" value="P:D-galacturonate catabolic process"/>
    <property type="evidence" value="ECO:0007669"/>
    <property type="project" value="TreeGrafter"/>
</dbReference>
<proteinExistence type="inferred from homology"/>
<organism evidence="8 9">
    <name type="scientific">Flagellimonas hymeniacidonis</name>
    <dbReference type="NCBI Taxonomy" id="2603628"/>
    <lineage>
        <taxon>Bacteria</taxon>
        <taxon>Pseudomonadati</taxon>
        <taxon>Bacteroidota</taxon>
        <taxon>Flavobacteriia</taxon>
        <taxon>Flavobacteriales</taxon>
        <taxon>Flavobacteriaceae</taxon>
        <taxon>Flagellimonas</taxon>
    </lineage>
</organism>
<comment type="pathway">
    <text evidence="2 7">Carbohydrate metabolism; pentose and glucuronate interconversion.</text>
</comment>
<dbReference type="InterPro" id="IPR003766">
    <property type="entry name" value="Uronate_isomerase"/>
</dbReference>
<dbReference type="Gene3D" id="1.10.2020.10">
    <property type="entry name" value="uronate isomerase, domain 2, chain A"/>
    <property type="match status" value="1"/>
</dbReference>
<keyword evidence="6 7" id="KW-0413">Isomerase</keyword>
<evidence type="ECO:0000313" key="9">
    <source>
        <dbReference type="Proteomes" id="UP000321456"/>
    </source>
</evidence>
<comment type="catalytic activity">
    <reaction evidence="7">
        <text>aldehydo-D-galacturonate = keto-D-tagaturonate</text>
        <dbReference type="Rhea" id="RHEA:27702"/>
        <dbReference type="ChEBI" id="CHEBI:12952"/>
        <dbReference type="ChEBI" id="CHEBI:17886"/>
    </reaction>
</comment>
<dbReference type="EC" id="5.3.1.12" evidence="4 7"/>
<dbReference type="EMBL" id="VRUR01000002">
    <property type="protein sequence ID" value="TXN35622.1"/>
    <property type="molecule type" value="Genomic_DNA"/>
</dbReference>
<dbReference type="UniPathway" id="UPA00246"/>
<dbReference type="RefSeq" id="WP_147744354.1">
    <property type="nucleotide sequence ID" value="NZ_VRUR01000002.1"/>
</dbReference>
<comment type="caution">
    <text evidence="8">The sequence shown here is derived from an EMBL/GenBank/DDBJ whole genome shotgun (WGS) entry which is preliminary data.</text>
</comment>
<dbReference type="GO" id="GO:0042840">
    <property type="term" value="P:D-glucuronate catabolic process"/>
    <property type="evidence" value="ECO:0007669"/>
    <property type="project" value="TreeGrafter"/>
</dbReference>
<evidence type="ECO:0000256" key="1">
    <source>
        <dbReference type="ARBA" id="ARBA00001165"/>
    </source>
</evidence>
<comment type="similarity">
    <text evidence="3 7">Belongs to the metallo-dependent hydrolases superfamily. Uronate isomerase family.</text>
</comment>